<dbReference type="InterPro" id="IPR016032">
    <property type="entry name" value="Sig_transdc_resp-reg_C-effctor"/>
</dbReference>
<dbReference type="EMBL" id="FTOA01000008">
    <property type="protein sequence ID" value="SIT15120.1"/>
    <property type="molecule type" value="Genomic_DNA"/>
</dbReference>
<dbReference type="Proteomes" id="UP000185678">
    <property type="component" value="Unassembled WGS sequence"/>
</dbReference>
<dbReference type="InterPro" id="IPR000792">
    <property type="entry name" value="Tscrpt_reg_LuxR_C"/>
</dbReference>
<dbReference type="InterPro" id="IPR036388">
    <property type="entry name" value="WH-like_DNA-bd_sf"/>
</dbReference>
<dbReference type="SMART" id="SM00421">
    <property type="entry name" value="HTH_LUXR"/>
    <property type="match status" value="1"/>
</dbReference>
<keyword evidence="3" id="KW-1185">Reference proteome</keyword>
<dbReference type="RefSeq" id="WP_175617119.1">
    <property type="nucleotide sequence ID" value="NZ_FTOA01000008.1"/>
</dbReference>
<dbReference type="Gene3D" id="1.10.10.10">
    <property type="entry name" value="Winged helix-like DNA-binding domain superfamily/Winged helix DNA-binding domain"/>
    <property type="match status" value="1"/>
</dbReference>
<proteinExistence type="predicted"/>
<reference evidence="2 3" key="1">
    <citation type="submission" date="2017-01" db="EMBL/GenBank/DDBJ databases">
        <authorList>
            <person name="Mah S.A."/>
            <person name="Swanson W.J."/>
            <person name="Moy G.W."/>
            <person name="Vacquier V.D."/>
        </authorList>
    </citation>
    <scope>NUCLEOTIDE SEQUENCE [LARGE SCALE GENOMIC DNA]</scope>
    <source>
        <strain evidence="2 3">DSM 11589</strain>
    </source>
</reference>
<gene>
    <name evidence="2" type="ORF">SAMN05421779_108126</name>
</gene>
<evidence type="ECO:0000313" key="2">
    <source>
        <dbReference type="EMBL" id="SIT15120.1"/>
    </source>
</evidence>
<sequence length="359" mass="38252">MIDRVYEASLSPERLRMTVQAITDAVQADAGVFLAQDAQLPRLAVNVMASREDLGDAPVRLEQDFAFGDSGVLTAMPDCTQTLTPAQMEPWQSVLGPVAGAGVAVPIGDGALLALFRGEARPAFDDADCLTLQALLPALQQARRLLLRLAGLENQQALTTGLLDALSLPLLVLEGSGYLVFANTSARTLLDDAVGLQVGDDGRLGLDRVLVSAPRSHSRFAEMLAVTAQASLNGRAEAQAMVVVRPGGRPPLRLTMHSMEQRGPDLSGRKPLVAVHVSVDQGLDPVDARILRGLFTLTPAEAALLQALMQDKRLEDYASERGVSVTTVRTQLAHLFRKTGTSRQAELVRLALAAAGAFR</sequence>
<dbReference type="AlphaFoldDB" id="A0A1N7PX26"/>
<evidence type="ECO:0000313" key="3">
    <source>
        <dbReference type="Proteomes" id="UP000185678"/>
    </source>
</evidence>
<dbReference type="SUPFAM" id="SSF46894">
    <property type="entry name" value="C-terminal effector domain of the bipartite response regulators"/>
    <property type="match status" value="1"/>
</dbReference>
<protein>
    <submittedName>
        <fullName evidence="2">DNA-binding transcriptional regulator, CsgD family</fullName>
    </submittedName>
</protein>
<dbReference type="GO" id="GO:0006355">
    <property type="term" value="P:regulation of DNA-templated transcription"/>
    <property type="evidence" value="ECO:0007669"/>
    <property type="project" value="InterPro"/>
</dbReference>
<keyword evidence="2" id="KW-0238">DNA-binding</keyword>
<evidence type="ECO:0000259" key="1">
    <source>
        <dbReference type="PROSITE" id="PS50043"/>
    </source>
</evidence>
<dbReference type="CDD" id="cd06170">
    <property type="entry name" value="LuxR_C_like"/>
    <property type="match status" value="1"/>
</dbReference>
<organism evidence="2 3">
    <name type="scientific">Insolitispirillum peregrinum</name>
    <dbReference type="NCBI Taxonomy" id="80876"/>
    <lineage>
        <taxon>Bacteria</taxon>
        <taxon>Pseudomonadati</taxon>
        <taxon>Pseudomonadota</taxon>
        <taxon>Alphaproteobacteria</taxon>
        <taxon>Rhodospirillales</taxon>
        <taxon>Novispirillaceae</taxon>
        <taxon>Insolitispirillum</taxon>
    </lineage>
</organism>
<feature type="domain" description="HTH luxR-type" evidence="1">
    <location>
        <begin position="290"/>
        <end position="355"/>
    </location>
</feature>
<name>A0A1N7PX26_9PROT</name>
<dbReference type="STRING" id="80876.SAMN05421779_108126"/>
<accession>A0A1N7PX26</accession>
<dbReference type="PROSITE" id="PS50043">
    <property type="entry name" value="HTH_LUXR_2"/>
    <property type="match status" value="1"/>
</dbReference>
<dbReference type="GO" id="GO:0003677">
    <property type="term" value="F:DNA binding"/>
    <property type="evidence" value="ECO:0007669"/>
    <property type="project" value="UniProtKB-KW"/>
</dbReference>